<keyword evidence="2" id="KW-1185">Reference proteome</keyword>
<evidence type="ECO:0000313" key="2">
    <source>
        <dbReference type="Proteomes" id="UP001500920"/>
    </source>
</evidence>
<dbReference type="EMBL" id="BAABCK010000021">
    <property type="protein sequence ID" value="GAA3723058.1"/>
    <property type="molecule type" value="Genomic_DNA"/>
</dbReference>
<proteinExistence type="predicted"/>
<sequence length="90" mass="10533">MSYFLNLRHLYQDGERFATAIPKADHVAVIKHMYQTVLTEDMELTYVEYRSFIKQHSFSEKTPQGVESSLPDLSVQNEENARQATLFDYI</sequence>
<dbReference type="RefSeq" id="WP_344702308.1">
    <property type="nucleotide sequence ID" value="NZ_BAABCK010000021.1"/>
</dbReference>
<protein>
    <submittedName>
        <fullName evidence="1">Uncharacterized protein</fullName>
    </submittedName>
</protein>
<organism evidence="1 2">
    <name type="scientific">Salinicoccus jeotgali</name>
    <dbReference type="NCBI Taxonomy" id="381634"/>
    <lineage>
        <taxon>Bacteria</taxon>
        <taxon>Bacillati</taxon>
        <taxon>Bacillota</taxon>
        <taxon>Bacilli</taxon>
        <taxon>Bacillales</taxon>
        <taxon>Staphylococcaceae</taxon>
        <taxon>Salinicoccus</taxon>
    </lineage>
</organism>
<evidence type="ECO:0000313" key="1">
    <source>
        <dbReference type="EMBL" id="GAA3723058.1"/>
    </source>
</evidence>
<gene>
    <name evidence="1" type="ORF">GCM10022378_11420</name>
</gene>
<name>A0ABP7ERY0_9STAP</name>
<comment type="caution">
    <text evidence="1">The sequence shown here is derived from an EMBL/GenBank/DDBJ whole genome shotgun (WGS) entry which is preliminary data.</text>
</comment>
<dbReference type="Proteomes" id="UP001500920">
    <property type="component" value="Unassembled WGS sequence"/>
</dbReference>
<accession>A0ABP7ERY0</accession>
<reference evidence="2" key="1">
    <citation type="journal article" date="2019" name="Int. J. Syst. Evol. Microbiol.">
        <title>The Global Catalogue of Microorganisms (GCM) 10K type strain sequencing project: providing services to taxonomists for standard genome sequencing and annotation.</title>
        <authorList>
            <consortium name="The Broad Institute Genomics Platform"/>
            <consortium name="The Broad Institute Genome Sequencing Center for Infectious Disease"/>
            <person name="Wu L."/>
            <person name="Ma J."/>
        </authorList>
    </citation>
    <scope>NUCLEOTIDE SEQUENCE [LARGE SCALE GENOMIC DNA]</scope>
    <source>
        <strain evidence="2">JCM 16981</strain>
    </source>
</reference>